<feature type="compositionally biased region" description="Low complexity" evidence="1">
    <location>
        <begin position="22"/>
        <end position="39"/>
    </location>
</feature>
<feature type="region of interest" description="Disordered" evidence="1">
    <location>
        <begin position="1"/>
        <end position="91"/>
    </location>
</feature>
<evidence type="ECO:0000256" key="1">
    <source>
        <dbReference type="SAM" id="MobiDB-lite"/>
    </source>
</evidence>
<accession>A0A8D8N2V2</accession>
<proteinExistence type="predicted"/>
<protein>
    <submittedName>
        <fullName evidence="2">(northern house mosquito) hypothetical protein</fullName>
    </submittedName>
</protein>
<organism evidence="2">
    <name type="scientific">Culex pipiens</name>
    <name type="common">House mosquito</name>
    <dbReference type="NCBI Taxonomy" id="7175"/>
    <lineage>
        <taxon>Eukaryota</taxon>
        <taxon>Metazoa</taxon>
        <taxon>Ecdysozoa</taxon>
        <taxon>Arthropoda</taxon>
        <taxon>Hexapoda</taxon>
        <taxon>Insecta</taxon>
        <taxon>Pterygota</taxon>
        <taxon>Neoptera</taxon>
        <taxon>Endopterygota</taxon>
        <taxon>Diptera</taxon>
        <taxon>Nematocera</taxon>
        <taxon>Culicoidea</taxon>
        <taxon>Culicidae</taxon>
        <taxon>Culicinae</taxon>
        <taxon>Culicini</taxon>
        <taxon>Culex</taxon>
        <taxon>Culex</taxon>
    </lineage>
</organism>
<reference evidence="2" key="1">
    <citation type="submission" date="2021-05" db="EMBL/GenBank/DDBJ databases">
        <authorList>
            <person name="Alioto T."/>
            <person name="Alioto T."/>
            <person name="Gomez Garrido J."/>
        </authorList>
    </citation>
    <scope>NUCLEOTIDE SEQUENCE</scope>
</reference>
<dbReference type="EMBL" id="HBUE01242801">
    <property type="protein sequence ID" value="CAG6550206.1"/>
    <property type="molecule type" value="Transcribed_RNA"/>
</dbReference>
<evidence type="ECO:0000313" key="2">
    <source>
        <dbReference type="EMBL" id="CAG6550206.1"/>
    </source>
</evidence>
<dbReference type="AlphaFoldDB" id="A0A8D8N2V2"/>
<name>A0A8D8N2V2_CULPI</name>
<sequence length="141" mass="16009">MGPSNKPPDKKPATARRTPWNTRTPRSPEPTRSSSSMTPRRTKSRSNSAVQRPCSLGSKSKSSAHSSDSTESKFCGPRWPTRVVGSPVRGEPKDLTRMQFFEVSARDAVNMVYVWFLKRSYEIIIFPYIIIFPNDFFVSIH</sequence>
<dbReference type="EMBL" id="HBUE01349876">
    <property type="protein sequence ID" value="CAG6602497.1"/>
    <property type="molecule type" value="Transcribed_RNA"/>
</dbReference>
<feature type="compositionally biased region" description="Low complexity" evidence="1">
    <location>
        <begin position="55"/>
        <end position="73"/>
    </location>
</feature>